<evidence type="ECO:0000259" key="3">
    <source>
        <dbReference type="Pfam" id="PF13529"/>
    </source>
</evidence>
<name>A0ABQ6TLB1_9BACT</name>
<dbReference type="Gene3D" id="2.60.40.10">
    <property type="entry name" value="Immunoglobulins"/>
    <property type="match status" value="2"/>
</dbReference>
<evidence type="ECO:0000313" key="4">
    <source>
        <dbReference type="EMBL" id="KAB0669028.1"/>
    </source>
</evidence>
<evidence type="ECO:0000256" key="2">
    <source>
        <dbReference type="SAM" id="SignalP"/>
    </source>
</evidence>
<feature type="region of interest" description="Disordered" evidence="1">
    <location>
        <begin position="769"/>
        <end position="812"/>
    </location>
</feature>
<feature type="domain" description="Peptidase C39-like" evidence="3">
    <location>
        <begin position="77"/>
        <end position="239"/>
    </location>
</feature>
<proteinExistence type="predicted"/>
<keyword evidence="5" id="KW-1185">Reference proteome</keyword>
<evidence type="ECO:0000313" key="5">
    <source>
        <dbReference type="Proteomes" id="UP000798046"/>
    </source>
</evidence>
<reference evidence="4 5" key="1">
    <citation type="journal article" date="2020" name="Microorganisms">
        <title>Description of Three Novel Members in the Family Geobacteraceae, Oryzomonas japonicum gen. nov., sp. nov., Oryzomonas sagensis sp. nov., and Oryzomonas ruber sp. nov.</title>
        <authorList>
            <person name="Xu Z."/>
            <person name="Masuda Y."/>
            <person name="Hayakawa C."/>
            <person name="Ushijima N."/>
            <person name="Kawano K."/>
            <person name="Shiratori Y."/>
            <person name="Senoo K."/>
            <person name="Itoh H."/>
        </authorList>
    </citation>
    <scope>NUCLEOTIDE SEQUENCE [LARGE SCALE GENOMIC DNA]</scope>
    <source>
        <strain evidence="4 5">Red100</strain>
    </source>
</reference>
<accession>A0ABQ6TLB1</accession>
<evidence type="ECO:0000256" key="1">
    <source>
        <dbReference type="SAM" id="MobiDB-lite"/>
    </source>
</evidence>
<dbReference type="SUPFAM" id="SSF49313">
    <property type="entry name" value="Cadherin-like"/>
    <property type="match status" value="1"/>
</dbReference>
<sequence>MKYRHFVYLVISLVSFVAMTSCGGSGSSPSSSASDGPTLAGATASNEDKFIGVIGSDKSNSVAKKILAANSAAPTTLTVPWIPQVPPGDWDHTVNCGPACYLMVASFLNNTPLTSDSKDSNGNTVKGNAENSIKAIIDFMASHYSNYKPSGNPGSSEYYNGQLTNDSMLLALLKDKGFDAMVVTTDDLSGIEDEIDKGHPVIVLTLTQKGNFSNIMRNGADHWMVVVGYDDSNIIVNDPGQGLSHESNGHNKAYTRKSFEDTWGGSKHKKIGIAVRRKGEPLPLAISDKSLSMCPTLTVGTWYSQTLSAVNGTTPYSWSIINGNLPDGLSISKDGIISGTPTKEGTFTFSVKVIDLAGENVKRDSAITVTSAPGSSTLIISSPKQLPSARVNQNYYYKFSSIGSVIQCFWNIITGNLPSGLSLNLQGELTGKPTTAGTYGFSLSAGPNAVGKTAAAQVRNVAATPVSKDFSLDVLPDQIIAPIIAQSPMSVAQDGLITQWGTGFTPNSTAALHFRKPDGSEFTPSQQVIKSDGSFSVDYTVPSDRIPGSYTWWGVDGPTGNISNIVVYTVTQTGNITPAVAQTPMTAKQGDTVSQWGTGFSPNSTAVLHFKKPDGTEFSPSSQTIKSDGSFSITYTIPLDRTPGTYTWWGVDGPTGKVSNTVSYTVNQGVSVNPTVAQTPMTAKQGDTVSQWGTGFSPNSTAVLHFKKPDGTEFPPSSQTIKSDGSFSITYTIPLDRTLGTYTWWGVDGPTGKISNPVSYTVTQAINPQISQTPSSGPGGTTFQQSGSGFSPSSTATLNVQKPDGTEYTPQSQAINANGAFSISYPSTTSKAPGTYTWWVVDGPTGKASNSLRYTITLNPTIAQSPMSGPAGTTFTDWGTGFSPNSNATLHFQKPDGTEYPTSSQLIDTNGTFSVPYPSSTSKPSGTYSWWAVDGPSGLRSNTVSYKIN</sequence>
<feature type="signal peptide" evidence="2">
    <location>
        <begin position="1"/>
        <end position="20"/>
    </location>
</feature>
<dbReference type="Proteomes" id="UP000798046">
    <property type="component" value="Unassembled WGS sequence"/>
</dbReference>
<dbReference type="InterPro" id="IPR015919">
    <property type="entry name" value="Cadherin-like_sf"/>
</dbReference>
<gene>
    <name evidence="4" type="ORF">F6V30_14420</name>
</gene>
<dbReference type="InterPro" id="IPR039564">
    <property type="entry name" value="Peptidase_C39-like"/>
</dbReference>
<dbReference type="RefSeq" id="WP_151157659.1">
    <property type="nucleotide sequence ID" value="NZ_VZRA01000004.1"/>
</dbReference>
<protein>
    <recommendedName>
        <fullName evidence="3">Peptidase C39-like domain-containing protein</fullName>
    </recommendedName>
</protein>
<dbReference type="Pfam" id="PF13529">
    <property type="entry name" value="Peptidase_C39_2"/>
    <property type="match status" value="1"/>
</dbReference>
<dbReference type="Gene3D" id="3.90.70.10">
    <property type="entry name" value="Cysteine proteinases"/>
    <property type="match status" value="1"/>
</dbReference>
<feature type="chain" id="PRO_5046738939" description="Peptidase C39-like domain-containing protein" evidence="2">
    <location>
        <begin position="21"/>
        <end position="949"/>
    </location>
</feature>
<comment type="caution">
    <text evidence="4">The sequence shown here is derived from an EMBL/GenBank/DDBJ whole genome shotgun (WGS) entry which is preliminary data.</text>
</comment>
<organism evidence="4 5">
    <name type="scientific">Oryzomonas sagensis</name>
    <dbReference type="NCBI Taxonomy" id="2603857"/>
    <lineage>
        <taxon>Bacteria</taxon>
        <taxon>Pseudomonadati</taxon>
        <taxon>Thermodesulfobacteriota</taxon>
        <taxon>Desulfuromonadia</taxon>
        <taxon>Geobacterales</taxon>
        <taxon>Geobacteraceae</taxon>
        <taxon>Oryzomonas</taxon>
    </lineage>
</organism>
<keyword evidence="2" id="KW-0732">Signal</keyword>
<dbReference type="PROSITE" id="PS51257">
    <property type="entry name" value="PROKAR_LIPOPROTEIN"/>
    <property type="match status" value="1"/>
</dbReference>
<dbReference type="EMBL" id="VZRA01000004">
    <property type="protein sequence ID" value="KAB0669028.1"/>
    <property type="molecule type" value="Genomic_DNA"/>
</dbReference>
<dbReference type="InterPro" id="IPR013783">
    <property type="entry name" value="Ig-like_fold"/>
</dbReference>
<feature type="compositionally biased region" description="Low complexity" evidence="1">
    <location>
        <begin position="782"/>
        <end position="795"/>
    </location>
</feature>